<dbReference type="Proteomes" id="UP001153269">
    <property type="component" value="Unassembled WGS sequence"/>
</dbReference>
<dbReference type="EMBL" id="CADEAL010001209">
    <property type="protein sequence ID" value="CAB1430153.1"/>
    <property type="molecule type" value="Genomic_DNA"/>
</dbReference>
<proteinExistence type="predicted"/>
<feature type="region of interest" description="Disordered" evidence="1">
    <location>
        <begin position="305"/>
        <end position="332"/>
    </location>
</feature>
<name>A0A9N7UHH1_PLEPL</name>
<gene>
    <name evidence="2" type="ORF">PLEPLA_LOCUS18135</name>
</gene>
<feature type="region of interest" description="Disordered" evidence="1">
    <location>
        <begin position="202"/>
        <end position="257"/>
    </location>
</feature>
<comment type="caution">
    <text evidence="2">The sequence shown here is derived from an EMBL/GenBank/DDBJ whole genome shotgun (WGS) entry which is preliminary data.</text>
</comment>
<sequence>MHAALLSWPRVPPPHSPATAPGGAPPSTLPLLSQPTHPRTHNKPRDNNQPPMIPLPHLSLSLPSRSYINPHQHLLGPHHTFPHITPPYLTALRAHHTSSLQHHPAPLFSHHHLPSPSCPPPSPCALPALLLTPLPPLAPFSSVPPLPTHFSHLSPITPALTTPLHFFFPLPTRHLSITAVHQTPHIAGSRPLPSDARCPVLPSGASSPPRHLRGPHVRRPRPCRRPASSGAFCGGALRRPRAAGPNGPRQRPAHEPLLGLICPPPAPFVPLPPLTLAAFPTPAPPLSSPPSPAPPLIPSGPCPTCAASLSSRPHSTSPSTPPTSPHALLYPRPPPSSNPHYTYVYRSTLPMLFRYSCTPLSAPPSSLPSPSFPSPPLLSPVPSSPSFHATPISPLVLALPLSSCCPKLPLPSSVPAPSCRLPLLPLLPCLTLPPPRSAIPRTPPRSVSPPPLIISLSTKHLQVHRFLPG</sequence>
<evidence type="ECO:0000313" key="3">
    <source>
        <dbReference type="Proteomes" id="UP001153269"/>
    </source>
</evidence>
<feature type="compositionally biased region" description="Low complexity" evidence="1">
    <location>
        <begin position="305"/>
        <end position="318"/>
    </location>
</feature>
<feature type="compositionally biased region" description="Low complexity" evidence="1">
    <location>
        <begin position="234"/>
        <end position="250"/>
    </location>
</feature>
<reference evidence="2" key="1">
    <citation type="submission" date="2020-03" db="EMBL/GenBank/DDBJ databases">
        <authorList>
            <person name="Weist P."/>
        </authorList>
    </citation>
    <scope>NUCLEOTIDE SEQUENCE</scope>
</reference>
<feature type="compositionally biased region" description="Basic residues" evidence="1">
    <location>
        <begin position="210"/>
        <end position="224"/>
    </location>
</feature>
<keyword evidence="3" id="KW-1185">Reference proteome</keyword>
<feature type="region of interest" description="Disordered" evidence="1">
    <location>
        <begin position="1"/>
        <end position="56"/>
    </location>
</feature>
<accession>A0A9N7UHH1</accession>
<evidence type="ECO:0000256" key="1">
    <source>
        <dbReference type="SAM" id="MobiDB-lite"/>
    </source>
</evidence>
<organism evidence="2 3">
    <name type="scientific">Pleuronectes platessa</name>
    <name type="common">European plaice</name>
    <dbReference type="NCBI Taxonomy" id="8262"/>
    <lineage>
        <taxon>Eukaryota</taxon>
        <taxon>Metazoa</taxon>
        <taxon>Chordata</taxon>
        <taxon>Craniata</taxon>
        <taxon>Vertebrata</taxon>
        <taxon>Euteleostomi</taxon>
        <taxon>Actinopterygii</taxon>
        <taxon>Neopterygii</taxon>
        <taxon>Teleostei</taxon>
        <taxon>Neoteleostei</taxon>
        <taxon>Acanthomorphata</taxon>
        <taxon>Carangaria</taxon>
        <taxon>Pleuronectiformes</taxon>
        <taxon>Pleuronectoidei</taxon>
        <taxon>Pleuronectidae</taxon>
        <taxon>Pleuronectes</taxon>
    </lineage>
</organism>
<evidence type="ECO:0000313" key="2">
    <source>
        <dbReference type="EMBL" id="CAB1430153.1"/>
    </source>
</evidence>
<protein>
    <submittedName>
        <fullName evidence="2">Uncharacterized protein</fullName>
    </submittedName>
</protein>
<dbReference type="AlphaFoldDB" id="A0A9N7UHH1"/>